<proteinExistence type="predicted"/>
<organism evidence="1">
    <name type="scientific">marine sediment metagenome</name>
    <dbReference type="NCBI Taxonomy" id="412755"/>
    <lineage>
        <taxon>unclassified sequences</taxon>
        <taxon>metagenomes</taxon>
        <taxon>ecological metagenomes</taxon>
    </lineage>
</organism>
<sequence>MPVKTVKTPQEWLEIRTEFEAGASGLSNKAFADKYGLVLGTLNSHRTKEGWAPKGSITPEQIDSEVSTIAADMGEAASQAAMEAELIRLREELAQLKPVEVEYPVDLETAARILATDLPTQVEDMLVSFNRDRAKNHLAPFTIDQMEAIEPGWAQKQRDRLLQEAVNQLTEYATSTGPSPRKIVMLDKSGNLKQIVCEPGINNYDPSKHDEYIRWHEARGFRRVTPQPCPRLDCWAMQKPEFDHHCTLLHQQLEVAFRGKVHTGVTTTASFATA</sequence>
<protein>
    <submittedName>
        <fullName evidence="1">Uncharacterized protein</fullName>
    </submittedName>
</protein>
<dbReference type="EMBL" id="LAZR01000337">
    <property type="protein sequence ID" value="KKN73792.1"/>
    <property type="molecule type" value="Genomic_DNA"/>
</dbReference>
<evidence type="ECO:0000313" key="1">
    <source>
        <dbReference type="EMBL" id="KKN73792.1"/>
    </source>
</evidence>
<reference evidence="1" key="1">
    <citation type="journal article" date="2015" name="Nature">
        <title>Complex archaea that bridge the gap between prokaryotes and eukaryotes.</title>
        <authorList>
            <person name="Spang A."/>
            <person name="Saw J.H."/>
            <person name="Jorgensen S.L."/>
            <person name="Zaremba-Niedzwiedzka K."/>
            <person name="Martijn J."/>
            <person name="Lind A.E."/>
            <person name="van Eijk R."/>
            <person name="Schleper C."/>
            <person name="Guy L."/>
            <person name="Ettema T.J."/>
        </authorList>
    </citation>
    <scope>NUCLEOTIDE SEQUENCE</scope>
</reference>
<comment type="caution">
    <text evidence="1">The sequence shown here is derived from an EMBL/GenBank/DDBJ whole genome shotgun (WGS) entry which is preliminary data.</text>
</comment>
<accession>A0A0F9TG04</accession>
<name>A0A0F9TG04_9ZZZZ</name>
<gene>
    <name evidence="1" type="ORF">LCGC14_0397400</name>
</gene>
<dbReference type="AlphaFoldDB" id="A0A0F9TG04"/>